<comment type="caution">
    <text evidence="14">The sequence shown here is derived from an EMBL/GenBank/DDBJ whole genome shotgun (WGS) entry which is preliminary data.</text>
</comment>
<feature type="region of interest" description="Disordered" evidence="12">
    <location>
        <begin position="852"/>
        <end position="910"/>
    </location>
</feature>
<evidence type="ECO:0000256" key="4">
    <source>
        <dbReference type="ARBA" id="ARBA00022723"/>
    </source>
</evidence>
<dbReference type="GO" id="GO:0000785">
    <property type="term" value="C:chromatin"/>
    <property type="evidence" value="ECO:0007669"/>
    <property type="project" value="TreeGrafter"/>
</dbReference>
<organism evidence="14 15">
    <name type="scientific">Parachaetomium inaequale</name>
    <dbReference type="NCBI Taxonomy" id="2588326"/>
    <lineage>
        <taxon>Eukaryota</taxon>
        <taxon>Fungi</taxon>
        <taxon>Dikarya</taxon>
        <taxon>Ascomycota</taxon>
        <taxon>Pezizomycotina</taxon>
        <taxon>Sordariomycetes</taxon>
        <taxon>Sordariomycetidae</taxon>
        <taxon>Sordariales</taxon>
        <taxon>Chaetomiaceae</taxon>
        <taxon>Parachaetomium</taxon>
    </lineage>
</organism>
<keyword evidence="3" id="KW-0963">Cytoplasm</keyword>
<keyword evidence="5" id="KW-0677">Repeat</keyword>
<keyword evidence="7" id="KW-0862">Zinc</keyword>
<dbReference type="SMART" id="SM00355">
    <property type="entry name" value="ZnF_C2H2"/>
    <property type="match status" value="2"/>
</dbReference>
<dbReference type="PANTHER" id="PTHR40626:SF11">
    <property type="entry name" value="ZINC FINGER PROTEIN YPR022C"/>
    <property type="match status" value="1"/>
</dbReference>
<dbReference type="GO" id="GO:0000981">
    <property type="term" value="F:DNA-binding transcription factor activity, RNA polymerase II-specific"/>
    <property type="evidence" value="ECO:0007669"/>
    <property type="project" value="InterPro"/>
</dbReference>
<sequence length="910" mass="97965">MFWLLEKRGNVLSLVPRQHWARRCLKAGQANGTGAQSAVTRRLPAHPWFEGTLLAGNDSLAGDPLFGPLRSLDPHTGPSTLCAEIADHPTSPPEYTLQGKSCQRSRCPLHETQARRRRSTASQHCHCPGRLIAARTPVCLVPRTASKDRNNHVPTYHVLPDRAVRHRPMDQQHPQARGRSPSATSAGGGIRHAHSPSPARFPNPNEASSIGLGVGLVDPALHQFPATQPDFAAYDANATSFLSNQQSAPQPFSQPGLANPSAVPAFDLPQEFGPPSPGSFPPQSQQQQQPTLLAPTFGDADFTIFPPTAGEPQFNTPLFGNDGGQQQLSAPEPNMMAQANHLPTPPHLLNPDPQQPGSANHSPRFNQHQFSSPPGRHSRNVSLGPEAALLPGQIDWAHAGPQFQGHRRTASEYSDVSSAAPSPNLVSSDTFDHLDHNHSPMQRPQDAALYHELHGIGSFSISDNGTHSPGHRSPSHSPAISPRILPQQLPDMGQQGSFLLPNQNNNAFGPSSYMQAPQEAFPQLPQETPDMQMPAPPSINIDFAPTAVRSGFEQPKSLDVDSLTPPERGRARIQRPRAVTDPYNSSGALLNVHRSASASGGLSPEAAAGGRPETSRSLSPLDRAGSTAASRRRQSTSAVPNNVMALRLVDPDYNGGAQGEGGGGGAKRVQKHPATFQCTLCPKRFTRAYNLRSHLRTHTDERPFVCTVCGKAFARQHDRKRHEGLHSGEKKFVCKGDLKRGGQWGCGRRFARADALGRHFRSEAGRICIKPLLDEEISERMRQWEDDQRQHAQQAMAQGLVMQPSGMMMPPGMDPNAGGYPMDASGNYPLPQALLAQYPALAQMNWSGADMGGGGSGMEDELSGRSSFDASDYDDADDGGYVSGPGTGFGQGGMQENFGEMGYASDYGGR</sequence>
<name>A0AAN6SRC6_9PEZI</name>
<keyword evidence="10" id="KW-0539">Nucleus</keyword>
<dbReference type="GO" id="GO:0008270">
    <property type="term" value="F:zinc ion binding"/>
    <property type="evidence" value="ECO:0007669"/>
    <property type="project" value="UniProtKB-KW"/>
</dbReference>
<gene>
    <name evidence="14" type="ORF">C8A01DRAFT_46405</name>
</gene>
<accession>A0AAN6SRC6</accession>
<evidence type="ECO:0000256" key="10">
    <source>
        <dbReference type="ARBA" id="ARBA00023242"/>
    </source>
</evidence>
<proteinExistence type="predicted"/>
<dbReference type="PROSITE" id="PS50157">
    <property type="entry name" value="ZINC_FINGER_C2H2_2"/>
    <property type="match status" value="2"/>
</dbReference>
<dbReference type="Pfam" id="PF00096">
    <property type="entry name" value="zf-C2H2"/>
    <property type="match status" value="2"/>
</dbReference>
<feature type="region of interest" description="Disordered" evidence="12">
    <location>
        <begin position="460"/>
        <end position="487"/>
    </location>
</feature>
<dbReference type="FunFam" id="3.30.160.60:FF:000239">
    <property type="entry name" value="C2H2 type zinc finger protein"/>
    <property type="match status" value="1"/>
</dbReference>
<dbReference type="Gene3D" id="3.30.160.60">
    <property type="entry name" value="Classic Zinc Finger"/>
    <property type="match status" value="3"/>
</dbReference>
<dbReference type="InterPro" id="IPR013087">
    <property type="entry name" value="Znf_C2H2_type"/>
</dbReference>
<feature type="compositionally biased region" description="Polar residues" evidence="12">
    <location>
        <begin position="411"/>
        <end position="427"/>
    </location>
</feature>
<feature type="compositionally biased region" description="Polar residues" evidence="12">
    <location>
        <begin position="313"/>
        <end position="329"/>
    </location>
</feature>
<dbReference type="GO" id="GO:0005634">
    <property type="term" value="C:nucleus"/>
    <property type="evidence" value="ECO:0007669"/>
    <property type="project" value="UniProtKB-SubCell"/>
</dbReference>
<keyword evidence="8" id="KW-0805">Transcription regulation</keyword>
<dbReference type="EMBL" id="MU854381">
    <property type="protein sequence ID" value="KAK4040249.1"/>
    <property type="molecule type" value="Genomic_DNA"/>
</dbReference>
<dbReference type="FunFam" id="3.30.160.60:FF:000181">
    <property type="entry name" value="C2H2 type zinc finger protein"/>
    <property type="match status" value="1"/>
</dbReference>
<evidence type="ECO:0000256" key="9">
    <source>
        <dbReference type="ARBA" id="ARBA00023163"/>
    </source>
</evidence>
<feature type="compositionally biased region" description="Gly residues" evidence="12">
    <location>
        <begin position="881"/>
        <end position="893"/>
    </location>
</feature>
<evidence type="ECO:0000256" key="1">
    <source>
        <dbReference type="ARBA" id="ARBA00004123"/>
    </source>
</evidence>
<dbReference type="SUPFAM" id="SSF57667">
    <property type="entry name" value="beta-beta-alpha zinc fingers"/>
    <property type="match status" value="1"/>
</dbReference>
<feature type="compositionally biased region" description="Polar residues" evidence="12">
    <location>
        <begin position="355"/>
        <end position="372"/>
    </location>
</feature>
<feature type="domain" description="C2H2-type" evidence="13">
    <location>
        <begin position="704"/>
        <end position="731"/>
    </location>
</feature>
<evidence type="ECO:0000256" key="7">
    <source>
        <dbReference type="ARBA" id="ARBA00022833"/>
    </source>
</evidence>
<feature type="compositionally biased region" description="Low complexity" evidence="12">
    <location>
        <begin position="281"/>
        <end position="290"/>
    </location>
</feature>
<dbReference type="AlphaFoldDB" id="A0AAN6SRC6"/>
<dbReference type="GO" id="GO:0005737">
    <property type="term" value="C:cytoplasm"/>
    <property type="evidence" value="ECO:0007669"/>
    <property type="project" value="UniProtKB-SubCell"/>
</dbReference>
<dbReference type="InterPro" id="IPR051059">
    <property type="entry name" value="VerF-like"/>
</dbReference>
<feature type="region of interest" description="Disordered" evidence="12">
    <location>
        <begin position="553"/>
        <end position="640"/>
    </location>
</feature>
<evidence type="ECO:0000256" key="12">
    <source>
        <dbReference type="SAM" id="MobiDB-lite"/>
    </source>
</evidence>
<feature type="compositionally biased region" description="Polar residues" evidence="12">
    <location>
        <begin position="582"/>
        <end position="600"/>
    </location>
</feature>
<keyword evidence="4" id="KW-0479">Metal-binding</keyword>
<keyword evidence="15" id="KW-1185">Reference proteome</keyword>
<evidence type="ECO:0000259" key="13">
    <source>
        <dbReference type="PROSITE" id="PS50157"/>
    </source>
</evidence>
<feature type="region of interest" description="Disordered" evidence="12">
    <location>
        <begin position="161"/>
        <end position="206"/>
    </location>
</feature>
<dbReference type="GO" id="GO:0071277">
    <property type="term" value="P:cellular response to calcium ion"/>
    <property type="evidence" value="ECO:0007669"/>
    <property type="project" value="UniProtKB-ARBA"/>
</dbReference>
<dbReference type="PANTHER" id="PTHR40626">
    <property type="entry name" value="MIP31509P"/>
    <property type="match status" value="1"/>
</dbReference>
<evidence type="ECO:0000256" key="11">
    <source>
        <dbReference type="PROSITE-ProRule" id="PRU00042"/>
    </source>
</evidence>
<evidence type="ECO:0000256" key="6">
    <source>
        <dbReference type="ARBA" id="ARBA00022771"/>
    </source>
</evidence>
<feature type="domain" description="C2H2-type" evidence="13">
    <location>
        <begin position="676"/>
        <end position="703"/>
    </location>
</feature>
<evidence type="ECO:0000256" key="8">
    <source>
        <dbReference type="ARBA" id="ARBA00023015"/>
    </source>
</evidence>
<evidence type="ECO:0000256" key="5">
    <source>
        <dbReference type="ARBA" id="ARBA00022737"/>
    </source>
</evidence>
<protein>
    <recommendedName>
        <fullName evidence="13">C2H2-type domain-containing protein</fullName>
    </recommendedName>
</protein>
<dbReference type="GO" id="GO:0000978">
    <property type="term" value="F:RNA polymerase II cis-regulatory region sequence-specific DNA binding"/>
    <property type="evidence" value="ECO:0007669"/>
    <property type="project" value="InterPro"/>
</dbReference>
<evidence type="ECO:0000256" key="3">
    <source>
        <dbReference type="ARBA" id="ARBA00022490"/>
    </source>
</evidence>
<evidence type="ECO:0000256" key="2">
    <source>
        <dbReference type="ARBA" id="ARBA00004496"/>
    </source>
</evidence>
<keyword evidence="9" id="KW-0804">Transcription</keyword>
<reference evidence="15" key="1">
    <citation type="journal article" date="2023" name="Mol. Phylogenet. Evol.">
        <title>Genome-scale phylogeny and comparative genomics of the fungal order Sordariales.</title>
        <authorList>
            <person name="Hensen N."/>
            <person name="Bonometti L."/>
            <person name="Westerberg I."/>
            <person name="Brannstrom I.O."/>
            <person name="Guillou S."/>
            <person name="Cros-Aarteil S."/>
            <person name="Calhoun S."/>
            <person name="Haridas S."/>
            <person name="Kuo A."/>
            <person name="Mondo S."/>
            <person name="Pangilinan J."/>
            <person name="Riley R."/>
            <person name="LaButti K."/>
            <person name="Andreopoulos B."/>
            <person name="Lipzen A."/>
            <person name="Chen C."/>
            <person name="Yan M."/>
            <person name="Daum C."/>
            <person name="Ng V."/>
            <person name="Clum A."/>
            <person name="Steindorff A."/>
            <person name="Ohm R.A."/>
            <person name="Martin F."/>
            <person name="Silar P."/>
            <person name="Natvig D.O."/>
            <person name="Lalanne C."/>
            <person name="Gautier V."/>
            <person name="Ament-Velasquez S.L."/>
            <person name="Kruys A."/>
            <person name="Hutchinson M.I."/>
            <person name="Powell A.J."/>
            <person name="Barry K."/>
            <person name="Miller A.N."/>
            <person name="Grigoriev I.V."/>
            <person name="Debuchy R."/>
            <person name="Gladieux P."/>
            <person name="Hiltunen Thoren M."/>
            <person name="Johannesson H."/>
        </authorList>
    </citation>
    <scope>NUCLEOTIDE SEQUENCE [LARGE SCALE GENOMIC DNA]</scope>
    <source>
        <strain evidence="15">CBS 284.82</strain>
    </source>
</reference>
<dbReference type="GO" id="GO:0045944">
    <property type="term" value="P:positive regulation of transcription by RNA polymerase II"/>
    <property type="evidence" value="ECO:0007669"/>
    <property type="project" value="UniProtKB-ARBA"/>
</dbReference>
<keyword evidence="6 11" id="KW-0863">Zinc-finger</keyword>
<dbReference type="InterPro" id="IPR036236">
    <property type="entry name" value="Znf_C2H2_sf"/>
</dbReference>
<evidence type="ECO:0000313" key="15">
    <source>
        <dbReference type="Proteomes" id="UP001303115"/>
    </source>
</evidence>
<comment type="subcellular location">
    <subcellularLocation>
        <location evidence="2">Cytoplasm</location>
    </subcellularLocation>
    <subcellularLocation>
        <location evidence="1">Nucleus</location>
    </subcellularLocation>
</comment>
<dbReference type="PROSITE" id="PS00028">
    <property type="entry name" value="ZINC_FINGER_C2H2_1"/>
    <property type="match status" value="2"/>
</dbReference>
<feature type="compositionally biased region" description="Basic and acidic residues" evidence="12">
    <location>
        <begin position="161"/>
        <end position="170"/>
    </location>
</feature>
<feature type="compositionally biased region" description="Polar residues" evidence="12">
    <location>
        <begin position="244"/>
        <end position="253"/>
    </location>
</feature>
<dbReference type="Proteomes" id="UP001303115">
    <property type="component" value="Unassembled WGS sequence"/>
</dbReference>
<dbReference type="FunFam" id="3.30.160.60:FF:000146">
    <property type="entry name" value="C2H2 type zinc finger protein"/>
    <property type="match status" value="1"/>
</dbReference>
<evidence type="ECO:0000313" key="14">
    <source>
        <dbReference type="EMBL" id="KAK4040249.1"/>
    </source>
</evidence>
<feature type="region of interest" description="Disordered" evidence="12">
    <location>
        <begin position="402"/>
        <end position="427"/>
    </location>
</feature>
<feature type="region of interest" description="Disordered" evidence="12">
    <location>
        <begin position="244"/>
        <end position="383"/>
    </location>
</feature>